<dbReference type="Proteomes" id="UP000224567">
    <property type="component" value="Unassembled WGS sequence"/>
</dbReference>
<dbReference type="Pfam" id="PF07734">
    <property type="entry name" value="FBA_1"/>
    <property type="match status" value="1"/>
</dbReference>
<feature type="domain" description="F-box associated beta-propeller type 1" evidence="1">
    <location>
        <begin position="20"/>
        <end position="189"/>
    </location>
</feature>
<gene>
    <name evidence="2" type="ORF">CQW23_24368</name>
</gene>
<evidence type="ECO:0000313" key="2">
    <source>
        <dbReference type="EMBL" id="PHT36668.1"/>
    </source>
</evidence>
<dbReference type="PANTHER" id="PTHR31672">
    <property type="entry name" value="BNACNNG10540D PROTEIN"/>
    <property type="match status" value="1"/>
</dbReference>
<dbReference type="EMBL" id="MLFT02000010">
    <property type="protein sequence ID" value="PHT36668.1"/>
    <property type="molecule type" value="Genomic_DNA"/>
</dbReference>
<dbReference type="InterPro" id="IPR050796">
    <property type="entry name" value="SCF_F-box_component"/>
</dbReference>
<accession>A0A2G2VUK6</accession>
<protein>
    <recommendedName>
        <fullName evidence="1">F-box associated beta-propeller type 1 domain-containing protein</fullName>
    </recommendedName>
</protein>
<dbReference type="AlphaFoldDB" id="A0A2G2VUK6"/>
<dbReference type="InterPro" id="IPR017451">
    <property type="entry name" value="F-box-assoc_interact_dom"/>
</dbReference>
<dbReference type="InterPro" id="IPR006527">
    <property type="entry name" value="F-box-assoc_dom_typ1"/>
</dbReference>
<reference evidence="3" key="2">
    <citation type="journal article" date="2017" name="J. Anim. Genet.">
        <title>Multiple reference genome sequences of hot pepper reveal the massive evolution of plant disease resistance genes by retroduplication.</title>
        <authorList>
            <person name="Kim S."/>
            <person name="Park J."/>
            <person name="Yeom S.-I."/>
            <person name="Kim Y.-M."/>
            <person name="Seo E."/>
            <person name="Kim K.-T."/>
            <person name="Kim M.-S."/>
            <person name="Lee J.M."/>
            <person name="Cheong K."/>
            <person name="Shin H.-S."/>
            <person name="Kim S.-B."/>
            <person name="Han K."/>
            <person name="Lee J."/>
            <person name="Park M."/>
            <person name="Lee H.-A."/>
            <person name="Lee H.-Y."/>
            <person name="Lee Y."/>
            <person name="Oh S."/>
            <person name="Lee J.H."/>
            <person name="Choi E."/>
            <person name="Choi E."/>
            <person name="Lee S.E."/>
            <person name="Jeon J."/>
            <person name="Kim H."/>
            <person name="Choi G."/>
            <person name="Song H."/>
            <person name="Lee J."/>
            <person name="Lee S.-C."/>
            <person name="Kwon J.-K."/>
            <person name="Lee H.-Y."/>
            <person name="Koo N."/>
            <person name="Hong Y."/>
            <person name="Kim R.W."/>
            <person name="Kang W.-H."/>
            <person name="Huh J.H."/>
            <person name="Kang B.-C."/>
            <person name="Yang T.-J."/>
            <person name="Lee Y.-H."/>
            <person name="Bennetzen J.L."/>
            <person name="Choi D."/>
        </authorList>
    </citation>
    <scope>NUCLEOTIDE SEQUENCE [LARGE SCALE GENOMIC DNA]</scope>
    <source>
        <strain evidence="3">cv. PBC81</strain>
    </source>
</reference>
<dbReference type="OrthoDB" id="5314306at2759"/>
<evidence type="ECO:0000259" key="1">
    <source>
        <dbReference type="Pfam" id="PF07734"/>
    </source>
</evidence>
<name>A0A2G2VUK6_CAPBA</name>
<organism evidence="2 3">
    <name type="scientific">Capsicum baccatum</name>
    <name type="common">Peruvian pepper</name>
    <dbReference type="NCBI Taxonomy" id="33114"/>
    <lineage>
        <taxon>Eukaryota</taxon>
        <taxon>Viridiplantae</taxon>
        <taxon>Streptophyta</taxon>
        <taxon>Embryophyta</taxon>
        <taxon>Tracheophyta</taxon>
        <taxon>Spermatophyta</taxon>
        <taxon>Magnoliopsida</taxon>
        <taxon>eudicotyledons</taxon>
        <taxon>Gunneridae</taxon>
        <taxon>Pentapetalae</taxon>
        <taxon>asterids</taxon>
        <taxon>lamiids</taxon>
        <taxon>Solanales</taxon>
        <taxon>Solanaceae</taxon>
        <taxon>Solanoideae</taxon>
        <taxon>Capsiceae</taxon>
        <taxon>Capsicum</taxon>
    </lineage>
</organism>
<dbReference type="NCBIfam" id="TIGR01640">
    <property type="entry name" value="F_box_assoc_1"/>
    <property type="match status" value="1"/>
</dbReference>
<sequence>MEMKWGDDMREHYCLDTHLNGKILYDWHPDVVILWNQDIRKSIILPNPRVHFGPYEPYMLCLGFRFDERKSEFKVVRIAYLQDGNGTYTILPPEVEVYSLSTGLWKTVKKDNRCRIVECVYSSFYLNGAIHWVSHIKNEGGDFMNRLLVFDLGDQRFSEMGLPKRAAHVSLLDLCVTLCGDQISVLWYAKGRNKGNGISYAIGFRRNGEFLVEKCVGHLLSYDPVIKEFKDLGIHGRKDSFFLGEYAESLVLLDGSSGATTDPSIASDSEEATGVHPQIQYTCTAIELLTDWGPSPFAARTVSPGHGGIIPAV</sequence>
<proteinExistence type="predicted"/>
<comment type="caution">
    <text evidence="2">The sequence shown here is derived from an EMBL/GenBank/DDBJ whole genome shotgun (WGS) entry which is preliminary data.</text>
</comment>
<reference evidence="2 3" key="1">
    <citation type="journal article" date="2017" name="Genome Biol.">
        <title>New reference genome sequences of hot pepper reveal the massive evolution of plant disease-resistance genes by retroduplication.</title>
        <authorList>
            <person name="Kim S."/>
            <person name="Park J."/>
            <person name="Yeom S.I."/>
            <person name="Kim Y.M."/>
            <person name="Seo E."/>
            <person name="Kim K.T."/>
            <person name="Kim M.S."/>
            <person name="Lee J.M."/>
            <person name="Cheong K."/>
            <person name="Shin H.S."/>
            <person name="Kim S.B."/>
            <person name="Han K."/>
            <person name="Lee J."/>
            <person name="Park M."/>
            <person name="Lee H.A."/>
            <person name="Lee H.Y."/>
            <person name="Lee Y."/>
            <person name="Oh S."/>
            <person name="Lee J.H."/>
            <person name="Choi E."/>
            <person name="Choi E."/>
            <person name="Lee S.E."/>
            <person name="Jeon J."/>
            <person name="Kim H."/>
            <person name="Choi G."/>
            <person name="Song H."/>
            <person name="Lee J."/>
            <person name="Lee S.C."/>
            <person name="Kwon J.K."/>
            <person name="Lee H.Y."/>
            <person name="Koo N."/>
            <person name="Hong Y."/>
            <person name="Kim R.W."/>
            <person name="Kang W.H."/>
            <person name="Huh J.H."/>
            <person name="Kang B.C."/>
            <person name="Yang T.J."/>
            <person name="Lee Y.H."/>
            <person name="Bennetzen J.L."/>
            <person name="Choi D."/>
        </authorList>
    </citation>
    <scope>NUCLEOTIDE SEQUENCE [LARGE SCALE GENOMIC DNA]</scope>
    <source>
        <strain evidence="3">cv. PBC81</strain>
    </source>
</reference>
<dbReference type="PANTHER" id="PTHR31672:SF13">
    <property type="entry name" value="F-BOX PROTEIN CPR30-LIKE"/>
    <property type="match status" value="1"/>
</dbReference>
<evidence type="ECO:0000313" key="3">
    <source>
        <dbReference type="Proteomes" id="UP000224567"/>
    </source>
</evidence>
<keyword evidence="3" id="KW-1185">Reference proteome</keyword>